<keyword evidence="2" id="KW-0235">DNA replication</keyword>
<dbReference type="Gene3D" id="1.10.8.60">
    <property type="match status" value="1"/>
</dbReference>
<dbReference type="SUPFAM" id="SSF52540">
    <property type="entry name" value="P-loop containing nucleoside triphosphate hydrolases"/>
    <property type="match status" value="1"/>
</dbReference>
<dbReference type="FunFam" id="3.40.50.300:FF:000129">
    <property type="entry name" value="Replication factor C subunit 5"/>
    <property type="match status" value="1"/>
</dbReference>
<dbReference type="EMBL" id="CAKKNE010000005">
    <property type="protein sequence ID" value="CAH0375575.1"/>
    <property type="molecule type" value="Genomic_DNA"/>
</dbReference>
<dbReference type="Proteomes" id="UP000789595">
    <property type="component" value="Unassembled WGS sequence"/>
</dbReference>
<dbReference type="GO" id="GO:0005663">
    <property type="term" value="C:DNA replication factor C complex"/>
    <property type="evidence" value="ECO:0007669"/>
    <property type="project" value="TreeGrafter"/>
</dbReference>
<dbReference type="GO" id="GO:0003689">
    <property type="term" value="F:DNA clamp loader activity"/>
    <property type="evidence" value="ECO:0007669"/>
    <property type="project" value="TreeGrafter"/>
</dbReference>
<dbReference type="GO" id="GO:0005524">
    <property type="term" value="F:ATP binding"/>
    <property type="evidence" value="ECO:0007669"/>
    <property type="project" value="UniProtKB-KW"/>
</dbReference>
<dbReference type="InterPro" id="IPR013748">
    <property type="entry name" value="Rep_factorC_C"/>
</dbReference>
<dbReference type="InterPro" id="IPR003959">
    <property type="entry name" value="ATPase_AAA_core"/>
</dbReference>
<evidence type="ECO:0000256" key="4">
    <source>
        <dbReference type="ARBA" id="ARBA00022840"/>
    </source>
</evidence>
<dbReference type="InterPro" id="IPR008921">
    <property type="entry name" value="DNA_pol3_clamp-load_cplx_C"/>
</dbReference>
<dbReference type="InterPro" id="IPR027417">
    <property type="entry name" value="P-loop_NTPase"/>
</dbReference>
<protein>
    <recommendedName>
        <fullName evidence="5">AAA+ ATPase domain-containing protein</fullName>
    </recommendedName>
</protein>
<evidence type="ECO:0000313" key="8">
    <source>
        <dbReference type="Proteomes" id="UP000789595"/>
    </source>
</evidence>
<dbReference type="PANTHER" id="PTHR11669">
    <property type="entry name" value="REPLICATION FACTOR C / DNA POLYMERASE III GAMMA-TAU SUBUNIT"/>
    <property type="match status" value="1"/>
</dbReference>
<evidence type="ECO:0000313" key="7">
    <source>
        <dbReference type="EMBL" id="CAH0375575.1"/>
    </source>
</evidence>
<evidence type="ECO:0000259" key="5">
    <source>
        <dbReference type="SMART" id="SM00382"/>
    </source>
</evidence>
<dbReference type="GO" id="GO:0016887">
    <property type="term" value="F:ATP hydrolysis activity"/>
    <property type="evidence" value="ECO:0007669"/>
    <property type="project" value="InterPro"/>
</dbReference>
<reference evidence="6" key="1">
    <citation type="submission" date="2021-11" db="EMBL/GenBank/DDBJ databases">
        <authorList>
            <consortium name="Genoscope - CEA"/>
            <person name="William W."/>
        </authorList>
    </citation>
    <scope>NUCLEOTIDE SEQUENCE</scope>
</reference>
<dbReference type="SMART" id="SM00382">
    <property type="entry name" value="AAA"/>
    <property type="match status" value="1"/>
</dbReference>
<dbReference type="Pfam" id="PF00004">
    <property type="entry name" value="AAA"/>
    <property type="match status" value="1"/>
</dbReference>
<dbReference type="GO" id="GO:0005634">
    <property type="term" value="C:nucleus"/>
    <property type="evidence" value="ECO:0007669"/>
    <property type="project" value="TreeGrafter"/>
</dbReference>
<dbReference type="EMBL" id="CAKKNE010000001">
    <property type="protein sequence ID" value="CAH0363766.1"/>
    <property type="molecule type" value="Genomic_DNA"/>
</dbReference>
<keyword evidence="3" id="KW-0547">Nucleotide-binding</keyword>
<dbReference type="Gene3D" id="3.40.50.300">
    <property type="entry name" value="P-loop containing nucleotide triphosphate hydrolases"/>
    <property type="match status" value="1"/>
</dbReference>
<dbReference type="InterPro" id="IPR003593">
    <property type="entry name" value="AAA+_ATPase"/>
</dbReference>
<comment type="caution">
    <text evidence="6">The sequence shown here is derived from an EMBL/GenBank/DDBJ whole genome shotgun (WGS) entry which is preliminary data.</text>
</comment>
<keyword evidence="8" id="KW-1185">Reference proteome</keyword>
<dbReference type="OrthoDB" id="4199794at2759"/>
<dbReference type="PANTHER" id="PTHR11669:SF20">
    <property type="entry name" value="REPLICATION FACTOR C SUBUNIT 4"/>
    <property type="match status" value="1"/>
</dbReference>
<comment type="similarity">
    <text evidence="1">Belongs to the activator 1 small subunits family.</text>
</comment>
<name>A0A8J2SAI2_9STRA</name>
<dbReference type="GO" id="GO:0006261">
    <property type="term" value="P:DNA-templated DNA replication"/>
    <property type="evidence" value="ECO:0007669"/>
    <property type="project" value="TreeGrafter"/>
</dbReference>
<dbReference type="CDD" id="cd18140">
    <property type="entry name" value="HLD_clamp_RFC"/>
    <property type="match status" value="1"/>
</dbReference>
<evidence type="ECO:0000256" key="2">
    <source>
        <dbReference type="ARBA" id="ARBA00022705"/>
    </source>
</evidence>
<sequence length="323" mass="35670">MSGRTQLWVEKYRPTRIDDLASQEEVTKTLRGAIAQGQLPHLLMYGPPGTGKTSTILAVARTLYHPSVLKDRVLEMNASDERGIKIVRDKIKNFASHSVSSQKFDGYPSPPFKIIILDECDSMTKDAQGALRRTMEVYSSTTRFCLICNYVSRIIEPLVSRCAKLRFSPLGRDAMQKRLLDIASAQDVNYDATIYDQILDRSGGDMRRAVTLLQSCHTFYGDKTPNVEELSGGVPASLIEPLWTAVKANNLTEMSRLIDSLTLEGYSAATCFSELHDIVLKDAAVTDAQKATFFEAVAAADKCLADGANDHLQLQTVCAVLCH</sequence>
<dbReference type="Gene3D" id="1.20.272.10">
    <property type="match status" value="1"/>
</dbReference>
<dbReference type="GO" id="GO:0003677">
    <property type="term" value="F:DNA binding"/>
    <property type="evidence" value="ECO:0007669"/>
    <property type="project" value="InterPro"/>
</dbReference>
<dbReference type="InterPro" id="IPR050238">
    <property type="entry name" value="DNA_Rep/Repair_Clamp_Loader"/>
</dbReference>
<dbReference type="InterPro" id="IPR047854">
    <property type="entry name" value="RFC_lid"/>
</dbReference>
<evidence type="ECO:0000313" key="6">
    <source>
        <dbReference type="EMBL" id="CAH0363766.1"/>
    </source>
</evidence>
<proteinExistence type="inferred from homology"/>
<feature type="domain" description="AAA+ ATPase" evidence="5">
    <location>
        <begin position="38"/>
        <end position="171"/>
    </location>
</feature>
<dbReference type="SUPFAM" id="SSF48019">
    <property type="entry name" value="post-AAA+ oligomerization domain-like"/>
    <property type="match status" value="1"/>
</dbReference>
<dbReference type="GO" id="GO:0006281">
    <property type="term" value="P:DNA repair"/>
    <property type="evidence" value="ECO:0007669"/>
    <property type="project" value="TreeGrafter"/>
</dbReference>
<dbReference type="AlphaFoldDB" id="A0A8J2SAI2"/>
<keyword evidence="4" id="KW-0067">ATP-binding</keyword>
<dbReference type="Pfam" id="PF08542">
    <property type="entry name" value="Rep_fac_C"/>
    <property type="match status" value="1"/>
</dbReference>
<evidence type="ECO:0000256" key="3">
    <source>
        <dbReference type="ARBA" id="ARBA00022741"/>
    </source>
</evidence>
<dbReference type="CDD" id="cd00009">
    <property type="entry name" value="AAA"/>
    <property type="match status" value="1"/>
</dbReference>
<evidence type="ECO:0000256" key="1">
    <source>
        <dbReference type="ARBA" id="ARBA00005378"/>
    </source>
</evidence>
<accession>A0A8J2SAI2</accession>
<gene>
    <name evidence="6" type="ORF">PECAL_1P01000</name>
    <name evidence="7" type="ORF">PECAL_5P01060</name>
</gene>
<organism evidence="6 8">
    <name type="scientific">Pelagomonas calceolata</name>
    <dbReference type="NCBI Taxonomy" id="35677"/>
    <lineage>
        <taxon>Eukaryota</taxon>
        <taxon>Sar</taxon>
        <taxon>Stramenopiles</taxon>
        <taxon>Ochrophyta</taxon>
        <taxon>Pelagophyceae</taxon>
        <taxon>Pelagomonadales</taxon>
        <taxon>Pelagomonadaceae</taxon>
        <taxon>Pelagomonas</taxon>
    </lineage>
</organism>